<feature type="region of interest" description="Disordered" evidence="1">
    <location>
        <begin position="1"/>
        <end position="20"/>
    </location>
</feature>
<dbReference type="GeneID" id="16070646"/>
<feature type="compositionally biased region" description="Basic and acidic residues" evidence="1">
    <location>
        <begin position="158"/>
        <end position="167"/>
    </location>
</feature>
<reference evidence="2" key="1">
    <citation type="submission" date="2009-08" db="EMBL/GenBank/DDBJ databases">
        <title>Annotation of Salpingoeca rosetta.</title>
        <authorList>
            <consortium name="The Broad Institute Genome Sequencing Platform"/>
            <person name="Russ C."/>
            <person name="Cuomo C."/>
            <person name="Burger G."/>
            <person name="Gray M.W."/>
            <person name="Holland P.W.H."/>
            <person name="King N."/>
            <person name="Lang F.B.F."/>
            <person name="Roger A.J."/>
            <person name="Ruiz-Trillo I."/>
            <person name="Young S.K."/>
            <person name="Zeng Q."/>
            <person name="Gargeya S."/>
            <person name="Alvarado L."/>
            <person name="Berlin A."/>
            <person name="Chapman S.B."/>
            <person name="Chen Z."/>
            <person name="Freedman E."/>
            <person name="Gellesch M."/>
            <person name="Goldberg J."/>
            <person name="Griggs A."/>
            <person name="Gujja S."/>
            <person name="Heilman E."/>
            <person name="Heiman D."/>
            <person name="Howarth C."/>
            <person name="Mehta T."/>
            <person name="Neiman D."/>
            <person name="Pearson M."/>
            <person name="Roberts A."/>
            <person name="Saif S."/>
            <person name="Shea T."/>
            <person name="Shenoy N."/>
            <person name="Sisk P."/>
            <person name="Stolte C."/>
            <person name="Sykes S."/>
            <person name="White J."/>
            <person name="Yandava C."/>
            <person name="Haas B."/>
            <person name="Nusbaum C."/>
            <person name="Birren B."/>
        </authorList>
    </citation>
    <scope>NUCLEOTIDE SEQUENCE [LARGE SCALE GENOMIC DNA]</scope>
    <source>
        <strain evidence="2">ATCC 50818</strain>
    </source>
</reference>
<feature type="compositionally biased region" description="Acidic residues" evidence="1">
    <location>
        <begin position="206"/>
        <end position="239"/>
    </location>
</feature>
<feature type="compositionally biased region" description="Low complexity" evidence="1">
    <location>
        <begin position="95"/>
        <end position="105"/>
    </location>
</feature>
<name>F2ULN3_SALR5</name>
<feature type="compositionally biased region" description="Basic residues" evidence="1">
    <location>
        <begin position="263"/>
        <end position="287"/>
    </location>
</feature>
<feature type="region of interest" description="Disordered" evidence="1">
    <location>
        <begin position="92"/>
        <end position="115"/>
    </location>
</feature>
<feature type="region of interest" description="Disordered" evidence="1">
    <location>
        <begin position="353"/>
        <end position="378"/>
    </location>
</feature>
<dbReference type="AlphaFoldDB" id="F2ULN3"/>
<proteinExistence type="predicted"/>
<evidence type="ECO:0000256" key="1">
    <source>
        <dbReference type="SAM" id="MobiDB-lite"/>
    </source>
</evidence>
<dbReference type="KEGG" id="sre:PTSG_09669"/>
<sequence length="403" mass="43422">MAEGDGVGAETGTSATHDSAELGGVDASLASAPPTTVTAAIPGPSSQVSAHHSHPPTNSLYNNSHNTTHTGHGAHVHMEEHQQPFALSLHAPQPAVSAGTSSHATASHDDHHINVVDPEPKHSAFTNHDLHMNTMLASHDTPPLHTCLPKPELTRAPLRNEIHERDISATSVGLGSKEHTTKGLHGGEDDDDDDDDNYGNHCHGDDGDDRADDDDDDDNHDDDDDDDHDNHDDDDDNDDLDHYSVGYSCDRSKTLHTNNVKGGMKKQHSKNRHTNKKPPRVFAHHVPRPVPEASSSPHPLPQQLSSFDAPSAIGNMPVQEGSEAPTNIVTGLFDMISATSRFMHQLRQVFGAFPAGTPPPTKAAKKGRAPKKVTTAQRKDLRKLLDESLAANKRNEHGAKQDK</sequence>
<feature type="compositionally biased region" description="Basic and acidic residues" evidence="1">
    <location>
        <begin position="176"/>
        <end position="187"/>
    </location>
</feature>
<feature type="compositionally biased region" description="Basic and acidic residues" evidence="1">
    <location>
        <begin position="106"/>
        <end position="115"/>
    </location>
</feature>
<feature type="region of interest" description="Disordered" evidence="1">
    <location>
        <begin position="156"/>
        <end position="300"/>
    </location>
</feature>
<dbReference type="EMBL" id="GL832980">
    <property type="protein sequence ID" value="EGD78032.1"/>
    <property type="molecule type" value="Genomic_DNA"/>
</dbReference>
<gene>
    <name evidence="2" type="ORF">PTSG_09669</name>
</gene>
<feature type="region of interest" description="Disordered" evidence="1">
    <location>
        <begin position="35"/>
        <end position="72"/>
    </location>
</feature>
<feature type="compositionally biased region" description="Polar residues" evidence="1">
    <location>
        <begin position="35"/>
        <end position="70"/>
    </location>
</feature>
<dbReference type="Proteomes" id="UP000007799">
    <property type="component" value="Unassembled WGS sequence"/>
</dbReference>
<organism evidence="3">
    <name type="scientific">Salpingoeca rosetta (strain ATCC 50818 / BSB-021)</name>
    <dbReference type="NCBI Taxonomy" id="946362"/>
    <lineage>
        <taxon>Eukaryota</taxon>
        <taxon>Choanoflagellata</taxon>
        <taxon>Craspedida</taxon>
        <taxon>Salpingoecidae</taxon>
        <taxon>Salpingoeca</taxon>
    </lineage>
</organism>
<keyword evidence="3" id="KW-1185">Reference proteome</keyword>
<protein>
    <submittedName>
        <fullName evidence="2">Uncharacterized protein</fullName>
    </submittedName>
</protein>
<dbReference type="RefSeq" id="XP_004990094.1">
    <property type="nucleotide sequence ID" value="XM_004990037.1"/>
</dbReference>
<feature type="compositionally biased region" description="Acidic residues" evidence="1">
    <location>
        <begin position="188"/>
        <end position="197"/>
    </location>
</feature>
<accession>F2ULN3</accession>
<evidence type="ECO:0000313" key="2">
    <source>
        <dbReference type="EMBL" id="EGD78032.1"/>
    </source>
</evidence>
<evidence type="ECO:0000313" key="3">
    <source>
        <dbReference type="Proteomes" id="UP000007799"/>
    </source>
</evidence>
<dbReference type="InParanoid" id="F2ULN3"/>